<keyword evidence="3" id="KW-1185">Reference proteome</keyword>
<evidence type="ECO:0000313" key="2">
    <source>
        <dbReference type="EMBL" id="MBB6072736.1"/>
    </source>
</evidence>
<accession>A0A841H4B1</accession>
<dbReference type="AlphaFoldDB" id="A0A841H4B1"/>
<comment type="caution">
    <text evidence="2">The sequence shown here is derived from an EMBL/GenBank/DDBJ whole genome shotgun (WGS) entry which is preliminary data.</text>
</comment>
<sequence>MARVTRTLVNDGPTGKVRRDEVDVVTLALQQGRLEDVISGRVLMEYRASQGRPSGRPPRAKKAARTAAGGRRARA</sequence>
<feature type="region of interest" description="Disordered" evidence="1">
    <location>
        <begin position="48"/>
        <end position="75"/>
    </location>
</feature>
<proteinExistence type="predicted"/>
<feature type="compositionally biased region" description="Low complexity" evidence="1">
    <location>
        <begin position="65"/>
        <end position="75"/>
    </location>
</feature>
<protein>
    <submittedName>
        <fullName evidence="2">Uncharacterized protein</fullName>
    </submittedName>
</protein>
<dbReference type="EMBL" id="JACHIA010000017">
    <property type="protein sequence ID" value="MBB6072736.1"/>
    <property type="molecule type" value="Genomic_DNA"/>
</dbReference>
<organism evidence="2 3">
    <name type="scientific">Longimicrobium terrae</name>
    <dbReference type="NCBI Taxonomy" id="1639882"/>
    <lineage>
        <taxon>Bacteria</taxon>
        <taxon>Pseudomonadati</taxon>
        <taxon>Gemmatimonadota</taxon>
        <taxon>Longimicrobiia</taxon>
        <taxon>Longimicrobiales</taxon>
        <taxon>Longimicrobiaceae</taxon>
        <taxon>Longimicrobium</taxon>
    </lineage>
</organism>
<dbReference type="RefSeq" id="WP_170038776.1">
    <property type="nucleotide sequence ID" value="NZ_JABDTL010000002.1"/>
</dbReference>
<evidence type="ECO:0000256" key="1">
    <source>
        <dbReference type="SAM" id="MobiDB-lite"/>
    </source>
</evidence>
<reference evidence="2 3" key="1">
    <citation type="submission" date="2020-08" db="EMBL/GenBank/DDBJ databases">
        <title>Genomic Encyclopedia of Type Strains, Phase IV (KMG-IV): sequencing the most valuable type-strain genomes for metagenomic binning, comparative biology and taxonomic classification.</title>
        <authorList>
            <person name="Goeker M."/>
        </authorList>
    </citation>
    <scope>NUCLEOTIDE SEQUENCE [LARGE SCALE GENOMIC DNA]</scope>
    <source>
        <strain evidence="2 3">DSM 29007</strain>
    </source>
</reference>
<gene>
    <name evidence="2" type="ORF">HNQ61_004399</name>
</gene>
<evidence type="ECO:0000313" key="3">
    <source>
        <dbReference type="Proteomes" id="UP000582837"/>
    </source>
</evidence>
<name>A0A841H4B1_9BACT</name>
<dbReference type="Proteomes" id="UP000582837">
    <property type="component" value="Unassembled WGS sequence"/>
</dbReference>